<reference evidence="2 3" key="1">
    <citation type="submission" date="2024-02" db="EMBL/GenBank/DDBJ databases">
        <title>A Gaetbulibacter species isolated from tidal flats and genomic insights of their niches.</title>
        <authorList>
            <person name="Ye Y."/>
        </authorList>
    </citation>
    <scope>NUCLEOTIDE SEQUENCE [LARGE SCALE GENOMIC DNA]</scope>
    <source>
        <strain evidence="2 3">KEM-8</strain>
    </source>
</reference>
<dbReference type="RefSeq" id="WP_395437267.1">
    <property type="nucleotide sequence ID" value="NZ_JBAWKC010000001.1"/>
</dbReference>
<dbReference type="InterPro" id="IPR052535">
    <property type="entry name" value="Bacilysin_H2HPP_isomerase"/>
</dbReference>
<dbReference type="Gene3D" id="2.60.120.10">
    <property type="entry name" value="Jelly Rolls"/>
    <property type="match status" value="1"/>
</dbReference>
<name>A0ABW7MMF4_9FLAO</name>
<accession>A0ABW7MMF4</accession>
<dbReference type="PANTHER" id="PTHR40112:SF1">
    <property type="entry name" value="H2HPP ISOMERASE"/>
    <property type="match status" value="1"/>
</dbReference>
<keyword evidence="3" id="KW-1185">Reference proteome</keyword>
<proteinExistence type="predicted"/>
<feature type="domain" description="Cupin type-2" evidence="1">
    <location>
        <begin position="29"/>
        <end position="95"/>
    </location>
</feature>
<dbReference type="PANTHER" id="PTHR40112">
    <property type="entry name" value="H2HPP ISOMERASE"/>
    <property type="match status" value="1"/>
</dbReference>
<evidence type="ECO:0000313" key="3">
    <source>
        <dbReference type="Proteomes" id="UP001610104"/>
    </source>
</evidence>
<evidence type="ECO:0000259" key="1">
    <source>
        <dbReference type="Pfam" id="PF07883"/>
    </source>
</evidence>
<comment type="caution">
    <text evidence="2">The sequence shown here is derived from an EMBL/GenBank/DDBJ whole genome shotgun (WGS) entry which is preliminary data.</text>
</comment>
<gene>
    <name evidence="2" type="ORF">V8G56_04535</name>
</gene>
<sequence length="103" mass="11710">MIITDIEPKEVFKGFKGRFVHMESFTIGFWDIEAGSELPLHSHIHEQTTEVIEGELEMTCNGVTKVYKPGMIITIPSNVLHGGRAITRCKLTDIFCPVREDYK</sequence>
<evidence type="ECO:0000313" key="2">
    <source>
        <dbReference type="EMBL" id="MFH6767995.1"/>
    </source>
</evidence>
<dbReference type="Proteomes" id="UP001610104">
    <property type="component" value="Unassembled WGS sequence"/>
</dbReference>
<dbReference type="EMBL" id="JBAWKC010000001">
    <property type="protein sequence ID" value="MFH6767995.1"/>
    <property type="molecule type" value="Genomic_DNA"/>
</dbReference>
<dbReference type="InterPro" id="IPR013096">
    <property type="entry name" value="Cupin_2"/>
</dbReference>
<dbReference type="CDD" id="cd02238">
    <property type="entry name" value="cupin_KdgF"/>
    <property type="match status" value="1"/>
</dbReference>
<dbReference type="InterPro" id="IPR014710">
    <property type="entry name" value="RmlC-like_jellyroll"/>
</dbReference>
<protein>
    <submittedName>
        <fullName evidence="2">Cupin domain-containing protein</fullName>
    </submittedName>
</protein>
<organism evidence="2 3">
    <name type="scientific">Gaetbulibacter aquiaggeris</name>
    <dbReference type="NCBI Taxonomy" id="1735373"/>
    <lineage>
        <taxon>Bacteria</taxon>
        <taxon>Pseudomonadati</taxon>
        <taxon>Bacteroidota</taxon>
        <taxon>Flavobacteriia</taxon>
        <taxon>Flavobacteriales</taxon>
        <taxon>Flavobacteriaceae</taxon>
        <taxon>Gaetbulibacter</taxon>
    </lineage>
</organism>
<dbReference type="SUPFAM" id="SSF51182">
    <property type="entry name" value="RmlC-like cupins"/>
    <property type="match status" value="1"/>
</dbReference>
<dbReference type="Pfam" id="PF07883">
    <property type="entry name" value="Cupin_2"/>
    <property type="match status" value="1"/>
</dbReference>
<dbReference type="InterPro" id="IPR011051">
    <property type="entry name" value="RmlC_Cupin_sf"/>
</dbReference>